<dbReference type="InterPro" id="IPR029068">
    <property type="entry name" value="Glyas_Bleomycin-R_OHBP_Dase"/>
</dbReference>
<protein>
    <submittedName>
        <fullName evidence="3">Catechol-2,3-dioxygenase</fullName>
    </submittedName>
</protein>
<dbReference type="GO" id="GO:0046872">
    <property type="term" value="F:metal ion binding"/>
    <property type="evidence" value="ECO:0007669"/>
    <property type="project" value="UniProtKB-KW"/>
</dbReference>
<dbReference type="OrthoDB" id="9792626at2"/>
<dbReference type="SUPFAM" id="SSF54593">
    <property type="entry name" value="Glyoxalase/Bleomycin resistance protein/Dihydroxybiphenyl dioxygenase"/>
    <property type="match status" value="2"/>
</dbReference>
<dbReference type="PANTHER" id="PTHR43279:SF1">
    <property type="entry name" value="CATECHOL-2,3-DIOXYGENASE"/>
    <property type="match status" value="1"/>
</dbReference>
<dbReference type="Pfam" id="PF00903">
    <property type="entry name" value="Glyoxalase"/>
    <property type="match status" value="2"/>
</dbReference>
<sequence>MEKKFFDEQTIYVSDITIQVTDLQRSIQFYQDFLGFRIMRKTDNKAVLSADSKKALITLEQPEGVVSKQRRTTGLYHFAILLPERKDLAVFLKYLLQEGRRYTLQLGASDHLVSEALYFSDPDGNGIEVARDRLSESWSWSEESVQMSTEPLDADGLLELATEEWNGMPEETLIGHIHLHVNDLSKAKEFYVEGLGFQEVTVYPGASFLSDSGYHHHIAINTWNGEGAPVPDQNEVGLKFFTIVYPVKEEADKAMKRLKALGYSVDEGMVKDPAGNQIFILGSAK</sequence>
<feature type="domain" description="VOC" evidence="2">
    <location>
        <begin position="12"/>
        <end position="132"/>
    </location>
</feature>
<gene>
    <name evidence="3" type="primary">catE</name>
    <name evidence="3" type="ORF">OSO01_26050</name>
</gene>
<evidence type="ECO:0000313" key="4">
    <source>
        <dbReference type="Proteomes" id="UP000321558"/>
    </source>
</evidence>
<organism evidence="3 4">
    <name type="scientific">Oceanobacillus sojae</name>
    <dbReference type="NCBI Taxonomy" id="582851"/>
    <lineage>
        <taxon>Bacteria</taxon>
        <taxon>Bacillati</taxon>
        <taxon>Bacillota</taxon>
        <taxon>Bacilli</taxon>
        <taxon>Bacillales</taxon>
        <taxon>Bacillaceae</taxon>
        <taxon>Oceanobacillus</taxon>
    </lineage>
</organism>
<keyword evidence="3" id="KW-0560">Oxidoreductase</keyword>
<dbReference type="CDD" id="cd16359">
    <property type="entry name" value="VOC_BsCatE_like_C"/>
    <property type="match status" value="1"/>
</dbReference>
<dbReference type="RefSeq" id="WP_147210820.1">
    <property type="nucleotide sequence ID" value="NZ_BJYM01000010.1"/>
</dbReference>
<proteinExistence type="predicted"/>
<dbReference type="GO" id="GO:0004462">
    <property type="term" value="F:lactoylglutathione lyase activity"/>
    <property type="evidence" value="ECO:0007669"/>
    <property type="project" value="InterPro"/>
</dbReference>
<dbReference type="PANTHER" id="PTHR43279">
    <property type="entry name" value="CATECHOL-2,3-DIOXYGENASE"/>
    <property type="match status" value="1"/>
</dbReference>
<dbReference type="InterPro" id="IPR037523">
    <property type="entry name" value="VOC_core"/>
</dbReference>
<evidence type="ECO:0000313" key="3">
    <source>
        <dbReference type="EMBL" id="GEN87866.1"/>
    </source>
</evidence>
<dbReference type="PROSITE" id="PS00934">
    <property type="entry name" value="GLYOXALASE_I_1"/>
    <property type="match status" value="1"/>
</dbReference>
<dbReference type="InterPro" id="IPR004360">
    <property type="entry name" value="Glyas_Fos-R_dOase_dom"/>
</dbReference>
<dbReference type="AlphaFoldDB" id="A0A511ZK95"/>
<accession>A0A511ZK95</accession>
<dbReference type="GO" id="GO:0051213">
    <property type="term" value="F:dioxygenase activity"/>
    <property type="evidence" value="ECO:0007669"/>
    <property type="project" value="UniProtKB-KW"/>
</dbReference>
<keyword evidence="1" id="KW-0479">Metal-binding</keyword>
<reference evidence="3 4" key="1">
    <citation type="submission" date="2019-07" db="EMBL/GenBank/DDBJ databases">
        <title>Whole genome shotgun sequence of Oceanobacillus sojae NBRC 105379.</title>
        <authorList>
            <person name="Hosoyama A."/>
            <person name="Uohara A."/>
            <person name="Ohji S."/>
            <person name="Ichikawa N."/>
        </authorList>
    </citation>
    <scope>NUCLEOTIDE SEQUENCE [LARGE SCALE GENOMIC DNA]</scope>
    <source>
        <strain evidence="3 4">NBRC 105379</strain>
    </source>
</reference>
<dbReference type="EMBL" id="BJYM01000010">
    <property type="protein sequence ID" value="GEN87866.1"/>
    <property type="molecule type" value="Genomic_DNA"/>
</dbReference>
<dbReference type="PROSITE" id="PS51819">
    <property type="entry name" value="VOC"/>
    <property type="match status" value="2"/>
</dbReference>
<comment type="caution">
    <text evidence="3">The sequence shown here is derived from an EMBL/GenBank/DDBJ whole genome shotgun (WGS) entry which is preliminary data.</text>
</comment>
<dbReference type="STRING" id="582851.GCA_900162665_03995"/>
<keyword evidence="4" id="KW-1185">Reference proteome</keyword>
<evidence type="ECO:0000259" key="2">
    <source>
        <dbReference type="PROSITE" id="PS51819"/>
    </source>
</evidence>
<dbReference type="Gene3D" id="3.10.180.10">
    <property type="entry name" value="2,3-Dihydroxybiphenyl 1,2-Dioxygenase, domain 1"/>
    <property type="match status" value="2"/>
</dbReference>
<feature type="domain" description="VOC" evidence="2">
    <location>
        <begin position="173"/>
        <end position="285"/>
    </location>
</feature>
<evidence type="ECO:0000256" key="1">
    <source>
        <dbReference type="ARBA" id="ARBA00022723"/>
    </source>
</evidence>
<name>A0A511ZK95_9BACI</name>
<dbReference type="Proteomes" id="UP000321558">
    <property type="component" value="Unassembled WGS sequence"/>
</dbReference>
<dbReference type="InterPro" id="IPR018146">
    <property type="entry name" value="Glyoxalase_1_CS"/>
</dbReference>
<keyword evidence="3" id="KW-0223">Dioxygenase</keyword>